<dbReference type="InterPro" id="IPR036097">
    <property type="entry name" value="HisK_dim/P_sf"/>
</dbReference>
<feature type="region of interest" description="Disordered" evidence="8">
    <location>
        <begin position="52"/>
        <end position="73"/>
    </location>
</feature>
<feature type="domain" description="Response regulatory" evidence="10">
    <location>
        <begin position="1"/>
        <end position="134"/>
    </location>
</feature>
<comment type="caution">
    <text evidence="11">The sequence shown here is derived from an EMBL/GenBank/DDBJ whole genome shotgun (WGS) entry which is preliminary data.</text>
</comment>
<evidence type="ECO:0000256" key="4">
    <source>
        <dbReference type="ARBA" id="ARBA00022679"/>
    </source>
</evidence>
<dbReference type="PANTHER" id="PTHR43711">
    <property type="entry name" value="TWO-COMPONENT HISTIDINE KINASE"/>
    <property type="match status" value="1"/>
</dbReference>
<dbReference type="Pfam" id="PF01590">
    <property type="entry name" value="GAF"/>
    <property type="match status" value="1"/>
</dbReference>
<dbReference type="SMART" id="SM00387">
    <property type="entry name" value="HATPase_c"/>
    <property type="match status" value="1"/>
</dbReference>
<evidence type="ECO:0000256" key="3">
    <source>
        <dbReference type="ARBA" id="ARBA00022553"/>
    </source>
</evidence>
<gene>
    <name evidence="11" type="ORF">C472_05833</name>
</gene>
<dbReference type="InterPro" id="IPR050736">
    <property type="entry name" value="Sensor_HK_Regulatory"/>
</dbReference>
<evidence type="ECO:0000256" key="8">
    <source>
        <dbReference type="SAM" id="MobiDB-lite"/>
    </source>
</evidence>
<dbReference type="CDD" id="cd00075">
    <property type="entry name" value="HATPase"/>
    <property type="match status" value="1"/>
</dbReference>
<keyword evidence="12" id="KW-1185">Reference proteome</keyword>
<keyword evidence="3" id="KW-0597">Phosphoprotein</keyword>
<dbReference type="PROSITE" id="PS50109">
    <property type="entry name" value="HIS_KIN"/>
    <property type="match status" value="1"/>
</dbReference>
<evidence type="ECO:0000256" key="5">
    <source>
        <dbReference type="ARBA" id="ARBA00022777"/>
    </source>
</evidence>
<name>M0DXT9_9EURY</name>
<dbReference type="InterPro" id="IPR011006">
    <property type="entry name" value="CheY-like_superfamily"/>
</dbReference>
<dbReference type="SMART" id="SM00388">
    <property type="entry name" value="HisKA"/>
    <property type="match status" value="1"/>
</dbReference>
<dbReference type="PROSITE" id="PS50110">
    <property type="entry name" value="RESPONSE_REGULATORY"/>
    <property type="match status" value="1"/>
</dbReference>
<keyword evidence="5 11" id="KW-0418">Kinase</keyword>
<dbReference type="GO" id="GO:0000155">
    <property type="term" value="F:phosphorelay sensor kinase activity"/>
    <property type="evidence" value="ECO:0007669"/>
    <property type="project" value="InterPro"/>
</dbReference>
<dbReference type="Pfam" id="PF00512">
    <property type="entry name" value="HisKA"/>
    <property type="match status" value="1"/>
</dbReference>
<dbReference type="Gene3D" id="3.30.450.40">
    <property type="match status" value="1"/>
</dbReference>
<sequence length="669" mass="71305">MLLADGDDTFADALSDALDRAPAAAAVSRVRDHAAAVAAVETEPYDCVVTEYDIDGPGGESGGDDRNESEVDDAASGLDILRRVRERDPALPVFLVTGAGSERVAAAAVDADATGYLRKGESTGDDGSVAEALAERIDDAVATYRSGSGTREVGEDRAEILDRMADGFVAVDADDAITHLNAQAAALAGAVDGSESAAEGAEGAERRDDAASGSEPGDADALVGTSLWDAFPDAAETEFETAFERARATGEPTEARTYYEPAASWFEARIYPSASGVSVYFRDVTGAVEEREEIQRRERVMRRLYEIISAKDDPFEGKVEKLLALGRDVLGAESGLLSNVQGSRYVVEVADDVTGSFGEGAVVDLSETNCERVVSTAASVQVRDVASDPDLSARSGFVQQGISCYVGAPVIVDGDVYGTFCFYDRTDRSEPFSDWEATLVDLMARWVGYELERRETQIEMRRERDRLEQFASVVSHDLRSPLNVAAGNVDLVRESVDDERLARTSKALDRMEELIGDALSFARLGERVVETEAVDLVRVVEEAWATTATGDATLAADALGTVVGDASRVRTLFENLFRNAVEHAGDAPTVTVGWDDGVLYVADDGPGIPEENRDQVFETGYTTSGEGTGFGLGIVKAVAEAHGWTVRAAAADGGGARFEFGDVVRRRGD</sequence>
<organism evidence="11 12">
    <name type="scientific">Halorubrum tebenquichense DSM 14210</name>
    <dbReference type="NCBI Taxonomy" id="1227485"/>
    <lineage>
        <taxon>Archaea</taxon>
        <taxon>Methanobacteriati</taxon>
        <taxon>Methanobacteriota</taxon>
        <taxon>Stenosarchaea group</taxon>
        <taxon>Halobacteria</taxon>
        <taxon>Halobacteriales</taxon>
        <taxon>Haloferacaceae</taxon>
        <taxon>Halorubrum</taxon>
    </lineage>
</organism>
<evidence type="ECO:0000256" key="2">
    <source>
        <dbReference type="ARBA" id="ARBA00012438"/>
    </source>
</evidence>
<feature type="compositionally biased region" description="Low complexity" evidence="8">
    <location>
        <begin position="189"/>
        <end position="201"/>
    </location>
</feature>
<dbReference type="EC" id="2.7.13.3" evidence="2"/>
<dbReference type="SUPFAM" id="SSF52172">
    <property type="entry name" value="CheY-like"/>
    <property type="match status" value="1"/>
</dbReference>
<evidence type="ECO:0000256" key="7">
    <source>
        <dbReference type="PROSITE-ProRule" id="PRU00169"/>
    </source>
</evidence>
<dbReference type="EMBL" id="AOJD01000032">
    <property type="protein sequence ID" value="ELZ38909.1"/>
    <property type="molecule type" value="Genomic_DNA"/>
</dbReference>
<evidence type="ECO:0000259" key="9">
    <source>
        <dbReference type="PROSITE" id="PS50109"/>
    </source>
</evidence>
<dbReference type="CDD" id="cd00082">
    <property type="entry name" value="HisKA"/>
    <property type="match status" value="1"/>
</dbReference>
<dbReference type="InterPro" id="IPR004358">
    <property type="entry name" value="Sig_transdc_His_kin-like_C"/>
</dbReference>
<dbReference type="PANTHER" id="PTHR43711:SF1">
    <property type="entry name" value="HISTIDINE KINASE 1"/>
    <property type="match status" value="1"/>
</dbReference>
<dbReference type="Gene3D" id="1.10.287.130">
    <property type="match status" value="1"/>
</dbReference>
<dbReference type="Gene3D" id="3.40.50.2300">
    <property type="match status" value="1"/>
</dbReference>
<dbReference type="Gene3D" id="3.30.450.20">
    <property type="entry name" value="PAS domain"/>
    <property type="match status" value="1"/>
</dbReference>
<proteinExistence type="predicted"/>
<dbReference type="InterPro" id="IPR003018">
    <property type="entry name" value="GAF"/>
</dbReference>
<dbReference type="InterPro" id="IPR003661">
    <property type="entry name" value="HisK_dim/P_dom"/>
</dbReference>
<dbReference type="InterPro" id="IPR036890">
    <property type="entry name" value="HATPase_C_sf"/>
</dbReference>
<dbReference type="Proteomes" id="UP000011523">
    <property type="component" value="Unassembled WGS sequence"/>
</dbReference>
<keyword evidence="6" id="KW-0902">Two-component regulatory system</keyword>
<reference evidence="11 12" key="1">
    <citation type="journal article" date="2014" name="PLoS Genet.">
        <title>Phylogenetically driven sequencing of extremely halophilic archaea reveals strategies for static and dynamic osmo-response.</title>
        <authorList>
            <person name="Becker E.A."/>
            <person name="Seitzer P.M."/>
            <person name="Tritt A."/>
            <person name="Larsen D."/>
            <person name="Krusor M."/>
            <person name="Yao A.I."/>
            <person name="Wu D."/>
            <person name="Madern D."/>
            <person name="Eisen J.A."/>
            <person name="Darling A.E."/>
            <person name="Facciotti M.T."/>
        </authorList>
    </citation>
    <scope>NUCLEOTIDE SEQUENCE [LARGE SCALE GENOMIC DNA]</scope>
    <source>
        <strain evidence="11 12">DSM 14210</strain>
    </source>
</reference>
<evidence type="ECO:0000313" key="12">
    <source>
        <dbReference type="Proteomes" id="UP000011523"/>
    </source>
</evidence>
<comment type="catalytic activity">
    <reaction evidence="1">
        <text>ATP + protein L-histidine = ADP + protein N-phospho-L-histidine.</text>
        <dbReference type="EC" id="2.7.13.3"/>
    </reaction>
</comment>
<dbReference type="PRINTS" id="PR00344">
    <property type="entry name" value="BCTRLSENSOR"/>
</dbReference>
<dbReference type="SMART" id="SM00065">
    <property type="entry name" value="GAF"/>
    <property type="match status" value="1"/>
</dbReference>
<protein>
    <recommendedName>
        <fullName evidence="2">histidine kinase</fullName>
        <ecNumber evidence="2">2.7.13.3</ecNumber>
    </recommendedName>
</protein>
<keyword evidence="4" id="KW-0808">Transferase</keyword>
<dbReference type="Gene3D" id="3.30.565.10">
    <property type="entry name" value="Histidine kinase-like ATPase, C-terminal domain"/>
    <property type="match status" value="1"/>
</dbReference>
<dbReference type="OrthoDB" id="330219at2157"/>
<feature type="domain" description="Histidine kinase" evidence="9">
    <location>
        <begin position="473"/>
        <end position="660"/>
    </location>
</feature>
<dbReference type="SUPFAM" id="SSF55874">
    <property type="entry name" value="ATPase domain of HSP90 chaperone/DNA topoisomerase II/histidine kinase"/>
    <property type="match status" value="1"/>
</dbReference>
<evidence type="ECO:0000259" key="10">
    <source>
        <dbReference type="PROSITE" id="PS50110"/>
    </source>
</evidence>
<dbReference type="SUPFAM" id="SSF55781">
    <property type="entry name" value="GAF domain-like"/>
    <property type="match status" value="1"/>
</dbReference>
<feature type="region of interest" description="Disordered" evidence="8">
    <location>
        <begin position="189"/>
        <end position="219"/>
    </location>
</feature>
<dbReference type="InterPro" id="IPR029016">
    <property type="entry name" value="GAF-like_dom_sf"/>
</dbReference>
<comment type="caution">
    <text evidence="7">Lacks conserved residue(s) required for the propagation of feature annotation.</text>
</comment>
<dbReference type="SUPFAM" id="SSF47384">
    <property type="entry name" value="Homodimeric domain of signal transducing histidine kinase"/>
    <property type="match status" value="1"/>
</dbReference>
<dbReference type="AlphaFoldDB" id="M0DXT9"/>
<dbReference type="InterPro" id="IPR003594">
    <property type="entry name" value="HATPase_dom"/>
</dbReference>
<accession>M0DXT9</accession>
<dbReference type="InterPro" id="IPR001789">
    <property type="entry name" value="Sig_transdc_resp-reg_receiver"/>
</dbReference>
<dbReference type="CDD" id="cd00156">
    <property type="entry name" value="REC"/>
    <property type="match status" value="1"/>
</dbReference>
<dbReference type="InterPro" id="IPR005467">
    <property type="entry name" value="His_kinase_dom"/>
</dbReference>
<dbReference type="Pfam" id="PF02518">
    <property type="entry name" value="HATPase_c"/>
    <property type="match status" value="1"/>
</dbReference>
<dbReference type="PATRIC" id="fig|1227485.3.peg.1122"/>
<evidence type="ECO:0000256" key="6">
    <source>
        <dbReference type="ARBA" id="ARBA00023012"/>
    </source>
</evidence>
<evidence type="ECO:0000256" key="1">
    <source>
        <dbReference type="ARBA" id="ARBA00000085"/>
    </source>
</evidence>
<evidence type="ECO:0000313" key="11">
    <source>
        <dbReference type="EMBL" id="ELZ38909.1"/>
    </source>
</evidence>